<dbReference type="GO" id="GO:0016614">
    <property type="term" value="F:oxidoreductase activity, acting on CH-OH group of donors"/>
    <property type="evidence" value="ECO:0007669"/>
    <property type="project" value="InterPro"/>
</dbReference>
<evidence type="ECO:0000256" key="4">
    <source>
        <dbReference type="ARBA" id="ARBA00023002"/>
    </source>
</evidence>
<sequence length="547" mass="59472">MSNTHLIKRPLPEIADVLIIGAGASGSVAAKELSVNGFQVVCLEQGDWTPASDFAGDKAEWELVKQKKWHPNPNVRGGPSDYPVNTDESDVNPLMYNAVGGSTVLYAAHWCRFLPSDFQVKTMDDVADDWPFTYEDLLPFYEELDRDMGTSGLGDDTAYPDGAGFPLPPLPIGKYGEIAAKGMNKLGWHWWPGPNSIASREYGHRPACLRYGACLTGCPAGAKASTDLTHWPQALEAGAQLVTGARVREITVDENGLANGATYIDREGKEHHQKAGIVIMAANGVGTPRLLLNSKSEKYPNGLANSTDLVGRRLMMHPYAAVVGTYDEELESWLGPAGQSLQSMEFYETDKSRGFVRGAKWNLMPTGGPLGMRSGYGGRPVEESFGVNFHRNLKKVLGRSFEWGIIAEDLPDDDNRVILDPEITDSDGIPAPKLIYKSSENTSKMIEFHVARAVEAHEAAGATSIAITSLMRDCGWHLLGTARMGNDPTNSVVDQWGKSHDVPNLFIIDGSVFVTSSGVNPTATLMANALRSARHLVETRETQITSK</sequence>
<evidence type="ECO:0000259" key="6">
    <source>
        <dbReference type="Pfam" id="PF05199"/>
    </source>
</evidence>
<organism evidence="7">
    <name type="scientific">freshwater metagenome</name>
    <dbReference type="NCBI Taxonomy" id="449393"/>
    <lineage>
        <taxon>unclassified sequences</taxon>
        <taxon>metagenomes</taxon>
        <taxon>ecological metagenomes</taxon>
    </lineage>
</organism>
<proteinExistence type="inferred from homology"/>
<feature type="domain" description="Glucose-methanol-choline oxidoreductase N-terminal" evidence="5">
    <location>
        <begin position="17"/>
        <end position="318"/>
    </location>
</feature>
<dbReference type="PANTHER" id="PTHR46056:SF12">
    <property type="entry name" value="LONG-CHAIN-ALCOHOL OXIDASE"/>
    <property type="match status" value="1"/>
</dbReference>
<dbReference type="SUPFAM" id="SSF51905">
    <property type="entry name" value="FAD/NAD(P)-binding domain"/>
    <property type="match status" value="1"/>
</dbReference>
<dbReference type="InterPro" id="IPR000172">
    <property type="entry name" value="GMC_OxRdtase_N"/>
</dbReference>
<evidence type="ECO:0000313" key="7">
    <source>
        <dbReference type="EMBL" id="CAB4870089.1"/>
    </source>
</evidence>
<dbReference type="Pfam" id="PF00732">
    <property type="entry name" value="GMC_oxred_N"/>
    <property type="match status" value="1"/>
</dbReference>
<dbReference type="InterPro" id="IPR007867">
    <property type="entry name" value="GMC_OxRtase_C"/>
</dbReference>
<keyword evidence="4" id="KW-0560">Oxidoreductase</keyword>
<accession>A0A6J7DP81</accession>
<dbReference type="Gene3D" id="3.50.50.60">
    <property type="entry name" value="FAD/NAD(P)-binding domain"/>
    <property type="match status" value="2"/>
</dbReference>
<dbReference type="InterPro" id="IPR036188">
    <property type="entry name" value="FAD/NAD-bd_sf"/>
</dbReference>
<dbReference type="GO" id="GO:0050660">
    <property type="term" value="F:flavin adenine dinucleotide binding"/>
    <property type="evidence" value="ECO:0007669"/>
    <property type="project" value="InterPro"/>
</dbReference>
<keyword evidence="2" id="KW-0285">Flavoprotein</keyword>
<dbReference type="Pfam" id="PF05199">
    <property type="entry name" value="GMC_oxred_C"/>
    <property type="match status" value="1"/>
</dbReference>
<protein>
    <submittedName>
        <fullName evidence="7">Unannotated protein</fullName>
    </submittedName>
</protein>
<dbReference type="AlphaFoldDB" id="A0A6J7DP81"/>
<feature type="domain" description="Glucose-methanol-choline oxidoreductase C-terminal" evidence="6">
    <location>
        <begin position="411"/>
        <end position="529"/>
    </location>
</feature>
<evidence type="ECO:0000259" key="5">
    <source>
        <dbReference type="Pfam" id="PF00732"/>
    </source>
</evidence>
<dbReference type="SUPFAM" id="SSF54373">
    <property type="entry name" value="FAD-linked reductases, C-terminal domain"/>
    <property type="match status" value="1"/>
</dbReference>
<evidence type="ECO:0000256" key="1">
    <source>
        <dbReference type="ARBA" id="ARBA00010790"/>
    </source>
</evidence>
<evidence type="ECO:0000256" key="2">
    <source>
        <dbReference type="ARBA" id="ARBA00022630"/>
    </source>
</evidence>
<dbReference type="PANTHER" id="PTHR46056">
    <property type="entry name" value="LONG-CHAIN-ALCOHOL OXIDASE"/>
    <property type="match status" value="1"/>
</dbReference>
<name>A0A6J7DP81_9ZZZZ</name>
<gene>
    <name evidence="7" type="ORF">UFOPK3425_00586</name>
</gene>
<evidence type="ECO:0000256" key="3">
    <source>
        <dbReference type="ARBA" id="ARBA00022827"/>
    </source>
</evidence>
<dbReference type="EMBL" id="CAFBLV010000093">
    <property type="protein sequence ID" value="CAB4870089.1"/>
    <property type="molecule type" value="Genomic_DNA"/>
</dbReference>
<reference evidence="7" key="1">
    <citation type="submission" date="2020-05" db="EMBL/GenBank/DDBJ databases">
        <authorList>
            <person name="Chiriac C."/>
            <person name="Salcher M."/>
            <person name="Ghai R."/>
            <person name="Kavagutti S V."/>
        </authorList>
    </citation>
    <scope>NUCLEOTIDE SEQUENCE</scope>
</reference>
<keyword evidence="3" id="KW-0274">FAD</keyword>
<comment type="similarity">
    <text evidence="1">Belongs to the GMC oxidoreductase family.</text>
</comment>